<dbReference type="Pfam" id="PF00560">
    <property type="entry name" value="LRR_1"/>
    <property type="match status" value="8"/>
</dbReference>
<evidence type="ECO:0000256" key="9">
    <source>
        <dbReference type="ARBA" id="ARBA00023180"/>
    </source>
</evidence>
<keyword evidence="5" id="KW-0677">Repeat</keyword>
<dbReference type="Gene3D" id="3.80.10.10">
    <property type="entry name" value="Ribonuclease Inhibitor"/>
    <property type="match status" value="3"/>
</dbReference>
<dbReference type="Proteomes" id="UP001227230">
    <property type="component" value="Chromosome 16"/>
</dbReference>
<keyword evidence="7 10" id="KW-0472">Membrane</keyword>
<comment type="subcellular location">
    <subcellularLocation>
        <location evidence="1">Membrane</location>
        <topology evidence="1">Single-pass type I membrane protein</topology>
    </subcellularLocation>
</comment>
<dbReference type="InterPro" id="IPR032675">
    <property type="entry name" value="LRR_dom_sf"/>
</dbReference>
<keyword evidence="8" id="KW-0675">Receptor</keyword>
<keyword evidence="14" id="KW-1185">Reference proteome</keyword>
<evidence type="ECO:0000256" key="5">
    <source>
        <dbReference type="ARBA" id="ARBA00022737"/>
    </source>
</evidence>
<accession>A0ABY9DH26</accession>
<organism evidence="13 14">
    <name type="scientific">Vitis vinifera</name>
    <name type="common">Grape</name>
    <dbReference type="NCBI Taxonomy" id="29760"/>
    <lineage>
        <taxon>Eukaryota</taxon>
        <taxon>Viridiplantae</taxon>
        <taxon>Streptophyta</taxon>
        <taxon>Embryophyta</taxon>
        <taxon>Tracheophyta</taxon>
        <taxon>Spermatophyta</taxon>
        <taxon>Magnoliopsida</taxon>
        <taxon>eudicotyledons</taxon>
        <taxon>Gunneridae</taxon>
        <taxon>Pentapetalae</taxon>
        <taxon>rosids</taxon>
        <taxon>Vitales</taxon>
        <taxon>Vitaceae</taxon>
        <taxon>Viteae</taxon>
        <taxon>Vitis</taxon>
    </lineage>
</organism>
<keyword evidence="9" id="KW-0325">Glycoprotein</keyword>
<evidence type="ECO:0000256" key="8">
    <source>
        <dbReference type="ARBA" id="ARBA00023170"/>
    </source>
</evidence>
<reference evidence="13 14" key="1">
    <citation type="journal article" date="2023" name="Hortic Res">
        <title>The complete reference genome for grapevine (Vitis vinifera L.) genetics and breeding.</title>
        <authorList>
            <person name="Shi X."/>
            <person name="Cao S."/>
            <person name="Wang X."/>
            <person name="Huang S."/>
            <person name="Wang Y."/>
            <person name="Liu Z."/>
            <person name="Liu W."/>
            <person name="Leng X."/>
            <person name="Peng Y."/>
            <person name="Wang N."/>
            <person name="Wang Y."/>
            <person name="Ma Z."/>
            <person name="Xu X."/>
            <person name="Zhang F."/>
            <person name="Xue H."/>
            <person name="Zhong H."/>
            <person name="Wang Y."/>
            <person name="Zhang K."/>
            <person name="Velt A."/>
            <person name="Avia K."/>
            <person name="Holtgrawe D."/>
            <person name="Grimplet J."/>
            <person name="Matus J.T."/>
            <person name="Ware D."/>
            <person name="Wu X."/>
            <person name="Wang H."/>
            <person name="Liu C."/>
            <person name="Fang Y."/>
            <person name="Rustenholz C."/>
            <person name="Cheng Z."/>
            <person name="Xiao H."/>
            <person name="Zhou Y."/>
        </authorList>
    </citation>
    <scope>NUCLEOTIDE SEQUENCE [LARGE SCALE GENOMIC DNA]</scope>
    <source>
        <strain evidence="14">cv. Pinot noir / PN40024</strain>
        <tissue evidence="13">Leaf</tissue>
    </source>
</reference>
<keyword evidence="2" id="KW-0433">Leucine-rich repeat</keyword>
<feature type="domain" description="Leucine-rich repeat-containing N-terminal plant-type" evidence="12">
    <location>
        <begin position="38"/>
        <end position="73"/>
    </location>
</feature>
<keyword evidence="6 10" id="KW-1133">Transmembrane helix</keyword>
<evidence type="ECO:0000256" key="7">
    <source>
        <dbReference type="ARBA" id="ARBA00023136"/>
    </source>
</evidence>
<dbReference type="PANTHER" id="PTHR48063">
    <property type="entry name" value="LRR RECEPTOR-LIKE KINASE"/>
    <property type="match status" value="1"/>
</dbReference>
<dbReference type="Pfam" id="PF08263">
    <property type="entry name" value="LRRNT_2"/>
    <property type="match status" value="1"/>
</dbReference>
<evidence type="ECO:0000256" key="10">
    <source>
        <dbReference type="SAM" id="Phobius"/>
    </source>
</evidence>
<evidence type="ECO:0000259" key="12">
    <source>
        <dbReference type="Pfam" id="PF08263"/>
    </source>
</evidence>
<evidence type="ECO:0000313" key="14">
    <source>
        <dbReference type="Proteomes" id="UP001227230"/>
    </source>
</evidence>
<dbReference type="InterPro" id="IPR013210">
    <property type="entry name" value="LRR_N_plant-typ"/>
</dbReference>
<dbReference type="InterPro" id="IPR046956">
    <property type="entry name" value="RLP23-like"/>
</dbReference>
<feature type="signal peptide" evidence="11">
    <location>
        <begin position="1"/>
        <end position="20"/>
    </location>
</feature>
<evidence type="ECO:0000256" key="4">
    <source>
        <dbReference type="ARBA" id="ARBA00022729"/>
    </source>
</evidence>
<evidence type="ECO:0000256" key="6">
    <source>
        <dbReference type="ARBA" id="ARBA00022989"/>
    </source>
</evidence>
<evidence type="ECO:0000256" key="1">
    <source>
        <dbReference type="ARBA" id="ARBA00004479"/>
    </source>
</evidence>
<evidence type="ECO:0000256" key="3">
    <source>
        <dbReference type="ARBA" id="ARBA00022692"/>
    </source>
</evidence>
<sequence length="705" mass="79211">MELYMRGLVVLLLYFLFTIATKFGCCVGHSPKALCREEEREALLSFKRGIHDPSNRLSSWASEECYNWEGVHCHNTTGIVLKLNLRWDLCQDHGSLGGEISSSLLDLKHLRYLDLSCFGGVIPHQLGNLSKLHYLDIGNSYYDPRNSLNAEDLEWISGLTFLEFLDMSNVNLRKASNWLQVTNKFHSLSELRLPFCSNIPGPIPSGLCNMTSLRFLDLSYNNFASPIPDWLYHITNLEHLNLASLYIESNNFHSMLPNDIENLTSITYLDLSYNSLEGDILRFLGNLCTGQLSNMSYDRPGKGLERLRLRGNKLLGSFPETLGECKCLEHFDSGKNRISSHLPSELGQLKSLSYLSIDGNLFSGQIPISLGGLSSLSYLNIRENFFNGIMSEKHLANLTSLEELDASLNLLTLQVSSNWTPPFQLTRLELGSCFLGPQFPAWLQTQKYLRDLNMSYAGISSVIPAWFWTQSYLIGMVRLDIHRVLVLHSNKFKGSIPLELCHLDSLQILDLGNNNLSGTIPRCFATLVMKEVEYEYGNTLGLLVGIDLSSNKFSGEIPEELTGLHGLIFLNLSNNHLQGKIPVKIGALTSLESLDLSMNRLSGVIAQGTQIQGFSPLSFIGNPKLCGAPLTDGCGEDGKPKGPVPDDDDEEDNGWIDMKWFYLGMPWGFVVGFWAILAPLAFNRAWRYAYFRFLDDMKYKLLGWC</sequence>
<dbReference type="EMBL" id="CP126663">
    <property type="protein sequence ID" value="WKA06717.1"/>
    <property type="molecule type" value="Genomic_DNA"/>
</dbReference>
<protein>
    <recommendedName>
        <fullName evidence="12">Leucine-rich repeat-containing N-terminal plant-type domain-containing protein</fullName>
    </recommendedName>
</protein>
<evidence type="ECO:0000313" key="13">
    <source>
        <dbReference type="EMBL" id="WKA06717.1"/>
    </source>
</evidence>
<name>A0ABY9DH26_VITVI</name>
<dbReference type="InterPro" id="IPR001611">
    <property type="entry name" value="Leu-rich_rpt"/>
</dbReference>
<keyword evidence="4 11" id="KW-0732">Signal</keyword>
<evidence type="ECO:0000256" key="2">
    <source>
        <dbReference type="ARBA" id="ARBA00022614"/>
    </source>
</evidence>
<evidence type="ECO:0000256" key="11">
    <source>
        <dbReference type="SAM" id="SignalP"/>
    </source>
</evidence>
<keyword evidence="3 10" id="KW-0812">Transmembrane</keyword>
<dbReference type="SUPFAM" id="SSF52058">
    <property type="entry name" value="L domain-like"/>
    <property type="match status" value="2"/>
</dbReference>
<gene>
    <name evidence="13" type="ORF">VitviT2T_024605</name>
</gene>
<dbReference type="PRINTS" id="PR00019">
    <property type="entry name" value="LEURICHRPT"/>
</dbReference>
<feature type="chain" id="PRO_5046881158" description="Leucine-rich repeat-containing N-terminal plant-type domain-containing protein" evidence="11">
    <location>
        <begin position="21"/>
        <end position="705"/>
    </location>
</feature>
<feature type="transmembrane region" description="Helical" evidence="10">
    <location>
        <begin position="660"/>
        <end position="682"/>
    </location>
</feature>
<proteinExistence type="predicted"/>
<dbReference type="PANTHER" id="PTHR48063:SF100">
    <property type="entry name" value="RECEPTOR-LIKE PROTEIN EIX2"/>
    <property type="match status" value="1"/>
</dbReference>